<feature type="region of interest" description="Disordered" evidence="1">
    <location>
        <begin position="15"/>
        <end position="213"/>
    </location>
</feature>
<feature type="compositionally biased region" description="Basic and acidic residues" evidence="1">
    <location>
        <begin position="61"/>
        <end position="91"/>
    </location>
</feature>
<dbReference type="EMBL" id="JARIHO010000024">
    <property type="protein sequence ID" value="KAJ7342754.1"/>
    <property type="molecule type" value="Genomic_DNA"/>
</dbReference>
<accession>A0AAD6ZW21</accession>
<reference evidence="2" key="1">
    <citation type="submission" date="2023-03" db="EMBL/GenBank/DDBJ databases">
        <title>Massive genome expansion in bonnet fungi (Mycena s.s.) driven by repeated elements and novel gene families across ecological guilds.</title>
        <authorList>
            <consortium name="Lawrence Berkeley National Laboratory"/>
            <person name="Harder C.B."/>
            <person name="Miyauchi S."/>
            <person name="Viragh M."/>
            <person name="Kuo A."/>
            <person name="Thoen E."/>
            <person name="Andreopoulos B."/>
            <person name="Lu D."/>
            <person name="Skrede I."/>
            <person name="Drula E."/>
            <person name="Henrissat B."/>
            <person name="Morin E."/>
            <person name="Kohler A."/>
            <person name="Barry K."/>
            <person name="LaButti K."/>
            <person name="Morin E."/>
            <person name="Salamov A."/>
            <person name="Lipzen A."/>
            <person name="Mereny Z."/>
            <person name="Hegedus B."/>
            <person name="Baldrian P."/>
            <person name="Stursova M."/>
            <person name="Weitz H."/>
            <person name="Taylor A."/>
            <person name="Grigoriev I.V."/>
            <person name="Nagy L.G."/>
            <person name="Martin F."/>
            <person name="Kauserud H."/>
        </authorList>
    </citation>
    <scope>NUCLEOTIDE SEQUENCE</scope>
    <source>
        <strain evidence="2">CBHHK002</strain>
    </source>
</reference>
<gene>
    <name evidence="2" type="ORF">DFH08DRAFT_938150</name>
</gene>
<evidence type="ECO:0000256" key="1">
    <source>
        <dbReference type="SAM" id="MobiDB-lite"/>
    </source>
</evidence>
<protein>
    <submittedName>
        <fullName evidence="2">Uncharacterized protein</fullName>
    </submittedName>
</protein>
<evidence type="ECO:0000313" key="3">
    <source>
        <dbReference type="Proteomes" id="UP001218218"/>
    </source>
</evidence>
<evidence type="ECO:0000313" key="2">
    <source>
        <dbReference type="EMBL" id="KAJ7342754.1"/>
    </source>
</evidence>
<keyword evidence="3" id="KW-1185">Reference proteome</keyword>
<dbReference type="AlphaFoldDB" id="A0AAD6ZW21"/>
<sequence>MHKCGDYNGARILPGFPPSTGNRFRGHTTRGGVAKNERRTRPRQACSARMAGTRQEPVDGAQRERVRQESRACAADREPACGGEQARERRVTGARAAEIKGSGQRARAWSAGAAGNKRVGGENGRRPSGAHGAGIEGPGIEGLGRGGGGEQRARMGAGIERGSGGQRANHRALNGPGIERAGGGSIQEGSGVADARAPRKPAEAGTQSGGVGATVANYGAPRQMGGLKSVEVQGRIWWMIEAENQGSPSQGSVFIRNVGDEEGQRRRGARAEDGTKARMVMGTMIAPFGVAVERHQLRRGPQWTPK</sequence>
<name>A0AAD6ZW21_9AGAR</name>
<feature type="compositionally biased region" description="Gly residues" evidence="1">
    <location>
        <begin position="131"/>
        <end position="150"/>
    </location>
</feature>
<comment type="caution">
    <text evidence="2">The sequence shown here is derived from an EMBL/GenBank/DDBJ whole genome shotgun (WGS) entry which is preliminary data.</text>
</comment>
<organism evidence="2 3">
    <name type="scientific">Mycena albidolilacea</name>
    <dbReference type="NCBI Taxonomy" id="1033008"/>
    <lineage>
        <taxon>Eukaryota</taxon>
        <taxon>Fungi</taxon>
        <taxon>Dikarya</taxon>
        <taxon>Basidiomycota</taxon>
        <taxon>Agaricomycotina</taxon>
        <taxon>Agaricomycetes</taxon>
        <taxon>Agaricomycetidae</taxon>
        <taxon>Agaricales</taxon>
        <taxon>Marasmiineae</taxon>
        <taxon>Mycenaceae</taxon>
        <taxon>Mycena</taxon>
    </lineage>
</organism>
<dbReference type="Proteomes" id="UP001218218">
    <property type="component" value="Unassembled WGS sequence"/>
</dbReference>
<proteinExistence type="predicted"/>